<dbReference type="SUPFAM" id="SSF48452">
    <property type="entry name" value="TPR-like"/>
    <property type="match status" value="1"/>
</dbReference>
<name>A0ABQ1FEL5_9SPHN</name>
<reference evidence="5" key="1">
    <citation type="journal article" date="2019" name="Int. J. Syst. Evol. Microbiol.">
        <title>The Global Catalogue of Microorganisms (GCM) 10K type strain sequencing project: providing services to taxonomists for standard genome sequencing and annotation.</title>
        <authorList>
            <consortium name="The Broad Institute Genomics Platform"/>
            <consortium name="The Broad Institute Genome Sequencing Center for Infectious Disease"/>
            <person name="Wu L."/>
            <person name="Ma J."/>
        </authorList>
    </citation>
    <scope>NUCLEOTIDE SEQUENCE [LARGE SCALE GENOMIC DNA]</scope>
    <source>
        <strain evidence="5">CGMCC 1.15297</strain>
    </source>
</reference>
<keyword evidence="5" id="KW-1185">Reference proteome</keyword>
<evidence type="ECO:0000313" key="4">
    <source>
        <dbReference type="EMBL" id="GGA08173.1"/>
    </source>
</evidence>
<dbReference type="Pfam" id="PF13432">
    <property type="entry name" value="TPR_16"/>
    <property type="match status" value="1"/>
</dbReference>
<keyword evidence="1" id="KW-0802">TPR repeat</keyword>
<dbReference type="Pfam" id="PF05036">
    <property type="entry name" value="SPOR"/>
    <property type="match status" value="1"/>
</dbReference>
<gene>
    <name evidence="4" type="ORF">GCM10010923_17920</name>
</gene>
<comment type="caution">
    <text evidence="4">The sequence shown here is derived from an EMBL/GenBank/DDBJ whole genome shotgun (WGS) entry which is preliminary data.</text>
</comment>
<dbReference type="InterPro" id="IPR019734">
    <property type="entry name" value="TPR_rpt"/>
</dbReference>
<dbReference type="InterPro" id="IPR036680">
    <property type="entry name" value="SPOR-like_sf"/>
</dbReference>
<evidence type="ECO:0000256" key="2">
    <source>
        <dbReference type="SAM" id="MobiDB-lite"/>
    </source>
</evidence>
<feature type="compositionally biased region" description="Basic and acidic residues" evidence="2">
    <location>
        <begin position="337"/>
        <end position="352"/>
    </location>
</feature>
<dbReference type="RefSeq" id="WP_188642369.1">
    <property type="nucleotide sequence ID" value="NZ_BMID01000001.1"/>
</dbReference>
<evidence type="ECO:0000259" key="3">
    <source>
        <dbReference type="PROSITE" id="PS51724"/>
    </source>
</evidence>
<proteinExistence type="predicted"/>
<organism evidence="4 5">
    <name type="scientific">Blastomonas marina</name>
    <dbReference type="NCBI Taxonomy" id="1867408"/>
    <lineage>
        <taxon>Bacteria</taxon>
        <taxon>Pseudomonadati</taxon>
        <taxon>Pseudomonadota</taxon>
        <taxon>Alphaproteobacteria</taxon>
        <taxon>Sphingomonadales</taxon>
        <taxon>Sphingomonadaceae</taxon>
        <taxon>Blastomonas</taxon>
    </lineage>
</organism>
<evidence type="ECO:0000313" key="5">
    <source>
        <dbReference type="Proteomes" id="UP000603317"/>
    </source>
</evidence>
<dbReference type="Gene3D" id="1.25.40.10">
    <property type="entry name" value="Tetratricopeptide repeat domain"/>
    <property type="match status" value="1"/>
</dbReference>
<dbReference type="PROSITE" id="PS50005">
    <property type="entry name" value="TPR"/>
    <property type="match status" value="1"/>
</dbReference>
<dbReference type="InterPro" id="IPR011990">
    <property type="entry name" value="TPR-like_helical_dom_sf"/>
</dbReference>
<feature type="region of interest" description="Disordered" evidence="2">
    <location>
        <begin position="281"/>
        <end position="460"/>
    </location>
</feature>
<feature type="repeat" description="TPR" evidence="1">
    <location>
        <begin position="70"/>
        <end position="103"/>
    </location>
</feature>
<feature type="compositionally biased region" description="Polar residues" evidence="2">
    <location>
        <begin position="372"/>
        <end position="381"/>
    </location>
</feature>
<evidence type="ECO:0000256" key="1">
    <source>
        <dbReference type="PROSITE-ProRule" id="PRU00339"/>
    </source>
</evidence>
<dbReference type="SUPFAM" id="SSF110997">
    <property type="entry name" value="Sporulation related repeat"/>
    <property type="match status" value="1"/>
</dbReference>
<sequence length="548" mass="58398">MAPSIFRASSVARTTSKPLRTTLAALACAGAALVLPVAIQAQEVVQRLPSAEERALTEALQTLARNPNERRALLTAGRSALALGDTDAALGFFSRLRDLDPGSSDALAGLAAVQVRRNEPVLALSLFDNVGDDALRDLSIVAERGLAYDLVGDQARAQAIYREALAVTRSEELVRRLSLSQAIAGDREASEATLLPLLQRQNKAAWRTRAFALAILGASDEAVTVANAVMPAGLAREMEPFLRIMPRLTAAQQAAAANLGQFPRSSQIGRDTPEIAAYVRSPQSAAQGRRQPGDGLVPQGQPFGPDAGTTQASRPEPADAVTRDSDGEVLARQATTLRDRQSRTAVPRERTDSAPAADPAPSNPETRAGEVSRSTLPTQEQGAAAPVEQPVQPSAGFDLSQVPSTTREEPIAEPEPDFASAFGDFARPTVDPDASEGGVDVTGIEPARPQPEDPPPPPNPARIWVQLGIGRDVDALAFDWRRLQRRHSQLEGRDGYRAGLGQTNRMVTGPFASRAEAMDLVNALKEAGHDSLVWRSEDGEEVILLPDR</sequence>
<feature type="domain" description="SPOR" evidence="3">
    <location>
        <begin position="457"/>
        <end position="536"/>
    </location>
</feature>
<dbReference type="EMBL" id="BMID01000001">
    <property type="protein sequence ID" value="GGA08173.1"/>
    <property type="molecule type" value="Genomic_DNA"/>
</dbReference>
<accession>A0ABQ1FEL5</accession>
<protein>
    <recommendedName>
        <fullName evidence="3">SPOR domain-containing protein</fullName>
    </recommendedName>
</protein>
<feature type="compositionally biased region" description="Pro residues" evidence="2">
    <location>
        <begin position="448"/>
        <end position="460"/>
    </location>
</feature>
<dbReference type="Proteomes" id="UP000603317">
    <property type="component" value="Unassembled WGS sequence"/>
</dbReference>
<feature type="compositionally biased region" description="Low complexity" evidence="2">
    <location>
        <begin position="353"/>
        <end position="364"/>
    </location>
</feature>
<dbReference type="InterPro" id="IPR007730">
    <property type="entry name" value="SPOR-like_dom"/>
</dbReference>
<dbReference type="PROSITE" id="PS51724">
    <property type="entry name" value="SPOR"/>
    <property type="match status" value="1"/>
</dbReference>